<gene>
    <name evidence="2" type="ORF">GCM10017643_01770</name>
</gene>
<feature type="region of interest" description="Disordered" evidence="1">
    <location>
        <begin position="64"/>
        <end position="83"/>
    </location>
</feature>
<keyword evidence="3" id="KW-1185">Reference proteome</keyword>
<accession>A0A9W6MXN0</accession>
<organism evidence="2 3">
    <name type="scientific">Ancylobacter dichloromethanicus</name>
    <dbReference type="NCBI Taxonomy" id="518825"/>
    <lineage>
        <taxon>Bacteria</taxon>
        <taxon>Pseudomonadati</taxon>
        <taxon>Pseudomonadota</taxon>
        <taxon>Alphaproteobacteria</taxon>
        <taxon>Hyphomicrobiales</taxon>
        <taxon>Xanthobacteraceae</taxon>
        <taxon>Ancylobacter</taxon>
    </lineage>
</organism>
<evidence type="ECO:0000313" key="3">
    <source>
        <dbReference type="Proteomes" id="UP001143370"/>
    </source>
</evidence>
<protein>
    <submittedName>
        <fullName evidence="2">Uncharacterized protein</fullName>
    </submittedName>
</protein>
<proteinExistence type="predicted"/>
<comment type="caution">
    <text evidence="2">The sequence shown here is derived from an EMBL/GenBank/DDBJ whole genome shotgun (WGS) entry which is preliminary data.</text>
</comment>
<feature type="compositionally biased region" description="Basic and acidic residues" evidence="1">
    <location>
        <begin position="13"/>
        <end position="22"/>
    </location>
</feature>
<evidence type="ECO:0000256" key="1">
    <source>
        <dbReference type="SAM" id="MobiDB-lite"/>
    </source>
</evidence>
<dbReference type="AlphaFoldDB" id="A0A9W6MXN0"/>
<evidence type="ECO:0000313" key="2">
    <source>
        <dbReference type="EMBL" id="GLK70062.1"/>
    </source>
</evidence>
<dbReference type="Proteomes" id="UP001143370">
    <property type="component" value="Unassembled WGS sequence"/>
</dbReference>
<dbReference type="EMBL" id="BSFJ01000001">
    <property type="protein sequence ID" value="GLK70062.1"/>
    <property type="molecule type" value="Genomic_DNA"/>
</dbReference>
<reference evidence="2" key="1">
    <citation type="journal article" date="2014" name="Int. J. Syst. Evol. Microbiol.">
        <title>Complete genome sequence of Corynebacterium casei LMG S-19264T (=DSM 44701T), isolated from a smear-ripened cheese.</title>
        <authorList>
            <consortium name="US DOE Joint Genome Institute (JGI-PGF)"/>
            <person name="Walter F."/>
            <person name="Albersmeier A."/>
            <person name="Kalinowski J."/>
            <person name="Ruckert C."/>
        </authorList>
    </citation>
    <scope>NUCLEOTIDE SEQUENCE</scope>
    <source>
        <strain evidence="2">VKM B-2484</strain>
    </source>
</reference>
<reference evidence="2" key="2">
    <citation type="submission" date="2023-01" db="EMBL/GenBank/DDBJ databases">
        <authorList>
            <person name="Sun Q."/>
            <person name="Evtushenko L."/>
        </authorList>
    </citation>
    <scope>NUCLEOTIDE SEQUENCE</scope>
    <source>
        <strain evidence="2">VKM B-2484</strain>
    </source>
</reference>
<feature type="compositionally biased region" description="Acidic residues" evidence="1">
    <location>
        <begin position="72"/>
        <end position="83"/>
    </location>
</feature>
<feature type="region of interest" description="Disordered" evidence="1">
    <location>
        <begin position="1"/>
        <end position="38"/>
    </location>
</feature>
<sequence>MQKGSAECGGSERGGHNRDHIEGALASASAAAQRRPQVGQLVGWRAAAPPFLRVVIVYDTAEGEHEHAAEATDQEGQEMGEDE</sequence>
<name>A0A9W6MXN0_9HYPH</name>